<organism evidence="4 5">
    <name type="scientific">Trapa incisa</name>
    <dbReference type="NCBI Taxonomy" id="236973"/>
    <lineage>
        <taxon>Eukaryota</taxon>
        <taxon>Viridiplantae</taxon>
        <taxon>Streptophyta</taxon>
        <taxon>Embryophyta</taxon>
        <taxon>Tracheophyta</taxon>
        <taxon>Spermatophyta</taxon>
        <taxon>Magnoliopsida</taxon>
        <taxon>eudicotyledons</taxon>
        <taxon>Gunneridae</taxon>
        <taxon>Pentapetalae</taxon>
        <taxon>rosids</taxon>
        <taxon>malvids</taxon>
        <taxon>Myrtales</taxon>
        <taxon>Lythraceae</taxon>
        <taxon>Trapa</taxon>
    </lineage>
</organism>
<accession>A0AAN7K381</accession>
<evidence type="ECO:0000313" key="4">
    <source>
        <dbReference type="EMBL" id="KAK4756653.1"/>
    </source>
</evidence>
<keyword evidence="3" id="KW-1133">Transmembrane helix</keyword>
<dbReference type="PANTHER" id="PTHR34360">
    <property type="entry name" value="OS08G0519400 PROTEIN"/>
    <property type="match status" value="1"/>
</dbReference>
<feature type="region of interest" description="Disordered" evidence="2">
    <location>
        <begin position="471"/>
        <end position="491"/>
    </location>
</feature>
<evidence type="ECO:0000256" key="3">
    <source>
        <dbReference type="SAM" id="Phobius"/>
    </source>
</evidence>
<dbReference type="Gene3D" id="1.10.287.1490">
    <property type="match status" value="1"/>
</dbReference>
<dbReference type="AlphaFoldDB" id="A0AAN7K381"/>
<feature type="transmembrane region" description="Helical" evidence="3">
    <location>
        <begin position="441"/>
        <end position="464"/>
    </location>
</feature>
<keyword evidence="3" id="KW-0472">Membrane</keyword>
<gene>
    <name evidence="4" type="ORF">SAY87_006780</name>
</gene>
<evidence type="ECO:0000313" key="5">
    <source>
        <dbReference type="Proteomes" id="UP001345219"/>
    </source>
</evidence>
<sequence>MTRGLKSLHETKNPGASLFPLLSLYPHSALRLPLMISSISMATSKLRLMPLLLLFALILIPGTRADFSADEGGVEVAGVDGGSDASALGAELDQIKSKIHSLESVLEEKSRELKVKDGQIAEKQKLLHDESDKVASLEDEISVLQKKGKIAIAEQVGKAHAWVGELEKQIDKLKKQLESQQKHKGSLQSHVSKADNKMLELNSKLEELKRVNDLQEAKILKAERALKVIEEELMKAKYEASSKIKELWEVHGAWLPPWLAMHWMHLQSIAKVHWNEHGKPAMNLMMEKTMEKKSQAEKWAGPHIEMIKTKWVPAVKGQWVVLASSLQPHVTMLREKSIEAYDTSKTAIAPHVVKLWHAVDPYYQEAKKFSKPYIDQVATAAKPHVEKVRVSMEPYTKEAIRAYGKFLDFAFTYHKQVQGHVQEPLKKHEITRLLATREFEWFTASVLLALPIILIFRICSALLCDNAKKPARHAHSRHARRKAKRGHADKK</sequence>
<comment type="caution">
    <text evidence="4">The sequence shown here is derived from an EMBL/GenBank/DDBJ whole genome shotgun (WGS) entry which is preliminary data.</text>
</comment>
<dbReference type="Gene3D" id="1.20.120.20">
    <property type="entry name" value="Apolipoprotein"/>
    <property type="match status" value="1"/>
</dbReference>
<protein>
    <submittedName>
        <fullName evidence="4">Uncharacterized protein</fullName>
    </submittedName>
</protein>
<evidence type="ECO:0000256" key="1">
    <source>
        <dbReference type="SAM" id="Coils"/>
    </source>
</evidence>
<dbReference type="Proteomes" id="UP001345219">
    <property type="component" value="Chromosome 6"/>
</dbReference>
<dbReference type="EMBL" id="JAXIOK010000013">
    <property type="protein sequence ID" value="KAK4756653.1"/>
    <property type="molecule type" value="Genomic_DNA"/>
</dbReference>
<dbReference type="PANTHER" id="PTHR34360:SF1">
    <property type="entry name" value="OS08G0519400 PROTEIN"/>
    <property type="match status" value="1"/>
</dbReference>
<keyword evidence="1" id="KW-0175">Coiled coil</keyword>
<keyword evidence="5" id="KW-1185">Reference proteome</keyword>
<evidence type="ECO:0000256" key="2">
    <source>
        <dbReference type="SAM" id="MobiDB-lite"/>
    </source>
</evidence>
<proteinExistence type="predicted"/>
<name>A0AAN7K381_9MYRT</name>
<feature type="coiled-coil region" evidence="1">
    <location>
        <begin position="92"/>
        <end position="239"/>
    </location>
</feature>
<keyword evidence="3" id="KW-0812">Transmembrane</keyword>
<reference evidence="4 5" key="1">
    <citation type="journal article" date="2023" name="Hortic Res">
        <title>Pangenome of water caltrop reveals structural variations and asymmetric subgenome divergence after allopolyploidization.</title>
        <authorList>
            <person name="Zhang X."/>
            <person name="Chen Y."/>
            <person name="Wang L."/>
            <person name="Yuan Y."/>
            <person name="Fang M."/>
            <person name="Shi L."/>
            <person name="Lu R."/>
            <person name="Comes H.P."/>
            <person name="Ma Y."/>
            <person name="Chen Y."/>
            <person name="Huang G."/>
            <person name="Zhou Y."/>
            <person name="Zheng Z."/>
            <person name="Qiu Y."/>
        </authorList>
    </citation>
    <scope>NUCLEOTIDE SEQUENCE [LARGE SCALE GENOMIC DNA]</scope>
    <source>
        <tissue evidence="4">Roots</tissue>
    </source>
</reference>
<dbReference type="SUPFAM" id="SSF58113">
    <property type="entry name" value="Apolipoprotein A-I"/>
    <property type="match status" value="1"/>
</dbReference>